<keyword evidence="2" id="KW-1185">Reference proteome</keyword>
<dbReference type="Proteomes" id="UP000294513">
    <property type="component" value="Unassembled WGS sequence"/>
</dbReference>
<name>A0A4R5BKS4_9ACTN</name>
<dbReference type="AlphaFoldDB" id="A0A4R5BKS4"/>
<dbReference type="RefSeq" id="WP_131895415.1">
    <property type="nucleotide sequence ID" value="NZ_SMKU01000102.1"/>
</dbReference>
<proteinExistence type="predicted"/>
<protein>
    <submittedName>
        <fullName evidence="1">Uncharacterized protein</fullName>
    </submittedName>
</protein>
<reference evidence="1 2" key="1">
    <citation type="submission" date="2019-03" db="EMBL/GenBank/DDBJ databases">
        <title>Draft genome sequences of novel Actinobacteria.</title>
        <authorList>
            <person name="Sahin N."/>
            <person name="Ay H."/>
            <person name="Saygin H."/>
        </authorList>
    </citation>
    <scope>NUCLEOTIDE SEQUENCE [LARGE SCALE GENOMIC DNA]</scope>
    <source>
        <strain evidence="1 2">H3C3</strain>
    </source>
</reference>
<accession>A0A4R5BKS4</accession>
<evidence type="ECO:0000313" key="2">
    <source>
        <dbReference type="Proteomes" id="UP000294513"/>
    </source>
</evidence>
<dbReference type="OrthoDB" id="4485313at2"/>
<sequence length="208" mass="21891">MSEHTTALTVDNGCYHLIDPATTQPLLYHTGTGGLVGVLGDGAACVCTGTLTGYVRVTVLPAQEPPPADVTAWEDIVEVTFTSPSGRFRPAAPEAALLPDLASAGPGLYRLRVHTRGRDAGHRAEAVDNLDEIAEEHLIISWPNTDTEAETIIQTKDAFGAHLRTHPSDPATMPPLNAPMAGGGVDISGGEARATGMNLDSTRCIRFD</sequence>
<evidence type="ECO:0000313" key="1">
    <source>
        <dbReference type="EMBL" id="TDD84412.1"/>
    </source>
</evidence>
<dbReference type="EMBL" id="SMKU01000102">
    <property type="protein sequence ID" value="TDD84412.1"/>
    <property type="molecule type" value="Genomic_DNA"/>
</dbReference>
<gene>
    <name evidence="1" type="ORF">E1298_19965</name>
</gene>
<organism evidence="1 2">
    <name type="scientific">Actinomadura rubrisoli</name>
    <dbReference type="NCBI Taxonomy" id="2530368"/>
    <lineage>
        <taxon>Bacteria</taxon>
        <taxon>Bacillati</taxon>
        <taxon>Actinomycetota</taxon>
        <taxon>Actinomycetes</taxon>
        <taxon>Streptosporangiales</taxon>
        <taxon>Thermomonosporaceae</taxon>
        <taxon>Actinomadura</taxon>
    </lineage>
</organism>
<comment type="caution">
    <text evidence="1">The sequence shown here is derived from an EMBL/GenBank/DDBJ whole genome shotgun (WGS) entry which is preliminary data.</text>
</comment>